<sequence>MLEPALIILEFFSSFLEFLTPYFLFLKELLKVFWWVFPPIILFFPLRSWYLLFIQTKWLKNIEWQVYEIKVPREILKPLRAMENVFADLWGIYDPPNFKEKWIEGKVLLGFSLEIVSLEGIPHFFIRIPEALRKTIESAIYSQYPDAEILKVPDYAQNVPPNIPNQNWDSWGCDYIPLKEDAYPIKTYPKFFEERPDMPKEEKRIDPLSSLLEGMARLGKGEQLWVQILITPITPAEDDYVQRGRKIVDKMVKRPEKPKQKPMFQEAAEILVTGKPSGAPTEEKPLIPPEMRLTPGEREIVSGIEEKISKNAFRTTIRFIYLAQRSVFFPPSKSIPITFFAQFGTQNLNGIKPWAKTITKVQAPNVFTQRRLYLKKRILFKRYIKRDTFFSPFPGGTFIFNTEELATIYHLPGIEVAPTVALPRVEMKKGGPPSELPIK</sequence>
<keyword evidence="1" id="KW-0812">Transmembrane</keyword>
<keyword evidence="1" id="KW-0472">Membrane</keyword>
<accession>A0A2H0N0L5</accession>
<name>A0A2H0N0L5_9BACT</name>
<comment type="caution">
    <text evidence="2">The sequence shown here is derived from an EMBL/GenBank/DDBJ whole genome shotgun (WGS) entry which is preliminary data.</text>
</comment>
<dbReference type="EMBL" id="PCWK01000038">
    <property type="protein sequence ID" value="PIR02438.1"/>
    <property type="molecule type" value="Genomic_DNA"/>
</dbReference>
<proteinExistence type="predicted"/>
<protein>
    <submittedName>
        <fullName evidence="2">Uncharacterized protein</fullName>
    </submittedName>
</protein>
<feature type="transmembrane region" description="Helical" evidence="1">
    <location>
        <begin position="32"/>
        <end position="52"/>
    </location>
</feature>
<gene>
    <name evidence="2" type="ORF">COV62_01475</name>
</gene>
<evidence type="ECO:0000313" key="2">
    <source>
        <dbReference type="EMBL" id="PIR02438.1"/>
    </source>
</evidence>
<reference evidence="2 3" key="1">
    <citation type="submission" date="2017-09" db="EMBL/GenBank/DDBJ databases">
        <title>Depth-based differentiation of microbial function through sediment-hosted aquifers and enrichment of novel symbionts in the deep terrestrial subsurface.</title>
        <authorList>
            <person name="Probst A.J."/>
            <person name="Ladd B."/>
            <person name="Jarett J.K."/>
            <person name="Geller-Mcgrath D.E."/>
            <person name="Sieber C.M."/>
            <person name="Emerson J.B."/>
            <person name="Anantharaman K."/>
            <person name="Thomas B.C."/>
            <person name="Malmstrom R."/>
            <person name="Stieglmeier M."/>
            <person name="Klingl A."/>
            <person name="Woyke T."/>
            <person name="Ryan C.M."/>
            <person name="Banfield J.F."/>
        </authorList>
    </citation>
    <scope>NUCLEOTIDE SEQUENCE [LARGE SCALE GENOMIC DNA]</scope>
    <source>
        <strain evidence="2">CG11_big_fil_rev_8_21_14_0_20_35_11</strain>
    </source>
</reference>
<organism evidence="2 3">
    <name type="scientific">Candidatus Nealsonbacteria bacterium CG11_big_fil_rev_8_21_14_0_20_35_11</name>
    <dbReference type="NCBI Taxonomy" id="1974713"/>
    <lineage>
        <taxon>Bacteria</taxon>
        <taxon>Candidatus Nealsoniibacteriota</taxon>
    </lineage>
</organism>
<evidence type="ECO:0000256" key="1">
    <source>
        <dbReference type="SAM" id="Phobius"/>
    </source>
</evidence>
<feature type="transmembrane region" description="Helical" evidence="1">
    <location>
        <begin position="6"/>
        <end position="25"/>
    </location>
</feature>
<evidence type="ECO:0000313" key="3">
    <source>
        <dbReference type="Proteomes" id="UP000231139"/>
    </source>
</evidence>
<dbReference type="Proteomes" id="UP000231139">
    <property type="component" value="Unassembled WGS sequence"/>
</dbReference>
<keyword evidence="1" id="KW-1133">Transmembrane helix</keyword>
<dbReference type="AlphaFoldDB" id="A0A2H0N0L5"/>